<feature type="transmembrane region" description="Helical" evidence="1">
    <location>
        <begin position="44"/>
        <end position="66"/>
    </location>
</feature>
<comment type="caution">
    <text evidence="3">The sequence shown here is derived from an EMBL/GenBank/DDBJ whole genome shotgun (WGS) entry which is preliminary data.</text>
</comment>
<dbReference type="Proteomes" id="UP001566476">
    <property type="component" value="Unassembled WGS sequence"/>
</dbReference>
<keyword evidence="1" id="KW-1133">Transmembrane helix</keyword>
<evidence type="ECO:0000313" key="4">
    <source>
        <dbReference type="Proteomes" id="UP001566476"/>
    </source>
</evidence>
<dbReference type="InterPro" id="IPR002656">
    <property type="entry name" value="Acyl_transf_3_dom"/>
</dbReference>
<evidence type="ECO:0000256" key="1">
    <source>
        <dbReference type="SAM" id="Phobius"/>
    </source>
</evidence>
<accession>A0ABV4I1Y2</accession>
<reference evidence="3 4" key="1">
    <citation type="submission" date="2024-07" db="EMBL/GenBank/DDBJ databases">
        <authorList>
            <person name="Thanompreechachai J."/>
            <person name="Duangmal K."/>
        </authorList>
    </citation>
    <scope>NUCLEOTIDE SEQUENCE [LARGE SCALE GENOMIC DNA]</scope>
    <source>
        <strain evidence="3 4">TBRC 1896</strain>
    </source>
</reference>
<keyword evidence="3" id="KW-0808">Transferase</keyword>
<keyword evidence="1" id="KW-0812">Transmembrane</keyword>
<dbReference type="GO" id="GO:0016746">
    <property type="term" value="F:acyltransferase activity"/>
    <property type="evidence" value="ECO:0007669"/>
    <property type="project" value="UniProtKB-KW"/>
</dbReference>
<protein>
    <submittedName>
        <fullName evidence="3">Acyltransferase family protein</fullName>
    </submittedName>
</protein>
<keyword evidence="1" id="KW-0472">Membrane</keyword>
<organism evidence="3 4">
    <name type="scientific">Kineococcus mangrovi</name>
    <dbReference type="NCBI Taxonomy" id="1660183"/>
    <lineage>
        <taxon>Bacteria</taxon>
        <taxon>Bacillati</taxon>
        <taxon>Actinomycetota</taxon>
        <taxon>Actinomycetes</taxon>
        <taxon>Kineosporiales</taxon>
        <taxon>Kineosporiaceae</taxon>
        <taxon>Kineococcus</taxon>
    </lineage>
</organism>
<dbReference type="Pfam" id="PF01757">
    <property type="entry name" value="Acyl_transf_3"/>
    <property type="match status" value="1"/>
</dbReference>
<gene>
    <name evidence="3" type="ORF">AB2L28_03085</name>
</gene>
<feature type="domain" description="Acyltransferase 3" evidence="2">
    <location>
        <begin position="9"/>
        <end position="101"/>
    </location>
</feature>
<name>A0ABV4I1Y2_9ACTN</name>
<proteinExistence type="predicted"/>
<dbReference type="EMBL" id="JBGGTQ010000002">
    <property type="protein sequence ID" value="MEZ0491217.1"/>
    <property type="molecule type" value="Genomic_DNA"/>
</dbReference>
<feature type="transmembrane region" description="Helical" evidence="1">
    <location>
        <begin position="78"/>
        <end position="103"/>
    </location>
</feature>
<keyword evidence="3" id="KW-0012">Acyltransferase</keyword>
<sequence length="108" mass="11897">MRTATGRGDVAKDLAMAGVVAYHAALFLEPLDLAPGWQAEATRVLAISICLPAFFLASVLFGGRLLTDSWSALFRRRIVLLLHLYVAWSLVRFVVFQVVPWVLPSSDP</sequence>
<evidence type="ECO:0000313" key="3">
    <source>
        <dbReference type="EMBL" id="MEZ0491217.1"/>
    </source>
</evidence>
<dbReference type="RefSeq" id="WP_370717273.1">
    <property type="nucleotide sequence ID" value="NZ_JBGGTQ010000002.1"/>
</dbReference>
<keyword evidence="4" id="KW-1185">Reference proteome</keyword>
<evidence type="ECO:0000259" key="2">
    <source>
        <dbReference type="Pfam" id="PF01757"/>
    </source>
</evidence>